<evidence type="ECO:0000313" key="2">
    <source>
        <dbReference type="EMBL" id="NKW11371.1"/>
    </source>
</evidence>
<name>A0A7X6FSK6_9HYPH</name>
<accession>A0A7X6FSK6</accession>
<dbReference type="EMBL" id="JAAXZB010000005">
    <property type="protein sequence ID" value="NKW11195.1"/>
    <property type="molecule type" value="Genomic_DNA"/>
</dbReference>
<dbReference type="Proteomes" id="UP000558475">
    <property type="component" value="Unassembled WGS sequence"/>
</dbReference>
<evidence type="ECO:0000313" key="1">
    <source>
        <dbReference type="EMBL" id="NKW11195.1"/>
    </source>
</evidence>
<gene>
    <name evidence="1" type="ORF">HGG76_26675</name>
    <name evidence="2" type="ORF">HGG76_27640</name>
</gene>
<proteinExistence type="predicted"/>
<evidence type="ECO:0000313" key="3">
    <source>
        <dbReference type="Proteomes" id="UP000558475"/>
    </source>
</evidence>
<sequence>MTEMINRTLPVLRVPLKTIIDSSASVRINGVLNGRKIDCFSVDDIEIIRAGCKIIVYDDVITRSYVYKLQNLMAPIIHLASYHKVTRDPSLRLSAIHKYRTREEFWGRFSSDQTFSLYNPKYTKEEQSARHVLLAITWAATPTWARDEREYDREWADFKDQVPYDQQFVWTPEYFQQNA</sequence>
<dbReference type="EMBL" id="JAAXZB010000005">
    <property type="protein sequence ID" value="NKW11371.1"/>
    <property type="molecule type" value="Genomic_DNA"/>
</dbReference>
<protein>
    <submittedName>
        <fullName evidence="1">Uncharacterized protein</fullName>
    </submittedName>
</protein>
<reference evidence="1 3" key="1">
    <citation type="submission" date="2020-04" db="EMBL/GenBank/DDBJ databases">
        <title>Whole genome sequencing of clinical and environmental type strains of Ochrobactrum.</title>
        <authorList>
            <person name="Dharne M."/>
        </authorList>
    </citation>
    <scope>NUCLEOTIDE SEQUENCE [LARGE SCALE GENOMIC DNA]</scope>
    <source>
        <strain evidence="1 3">DSM 13340</strain>
    </source>
</reference>
<organism evidence="1 3">
    <name type="scientific">Brucella tritici</name>
    <dbReference type="NCBI Taxonomy" id="94626"/>
    <lineage>
        <taxon>Bacteria</taxon>
        <taxon>Pseudomonadati</taxon>
        <taxon>Pseudomonadota</taxon>
        <taxon>Alphaproteobacteria</taxon>
        <taxon>Hyphomicrobiales</taxon>
        <taxon>Brucellaceae</taxon>
        <taxon>Brucella/Ochrobactrum group</taxon>
        <taxon>Brucella</taxon>
    </lineage>
</organism>
<dbReference type="AlphaFoldDB" id="A0A7X6FSK6"/>
<comment type="caution">
    <text evidence="1">The sequence shown here is derived from an EMBL/GenBank/DDBJ whole genome shotgun (WGS) entry which is preliminary data.</text>
</comment>